<feature type="compositionally biased region" description="Basic and acidic residues" evidence="1">
    <location>
        <begin position="810"/>
        <end position="824"/>
    </location>
</feature>
<dbReference type="Proteomes" id="UP001150062">
    <property type="component" value="Unassembled WGS sequence"/>
</dbReference>
<feature type="region of interest" description="Disordered" evidence="1">
    <location>
        <begin position="381"/>
        <end position="410"/>
    </location>
</feature>
<comment type="caution">
    <text evidence="2">The sequence shown here is derived from an EMBL/GenBank/DDBJ whole genome shotgun (WGS) entry which is preliminary data.</text>
</comment>
<evidence type="ECO:0000313" key="2">
    <source>
        <dbReference type="EMBL" id="KAJ6235485.1"/>
    </source>
</evidence>
<feature type="compositionally biased region" description="Basic and acidic residues" evidence="1">
    <location>
        <begin position="356"/>
        <end position="367"/>
    </location>
</feature>
<proteinExistence type="predicted"/>
<gene>
    <name evidence="2" type="ORF">M0813_03632</name>
</gene>
<feature type="compositionally biased region" description="Basic residues" evidence="1">
    <location>
        <begin position="395"/>
        <end position="404"/>
    </location>
</feature>
<feature type="compositionally biased region" description="Low complexity" evidence="1">
    <location>
        <begin position="779"/>
        <end position="796"/>
    </location>
</feature>
<evidence type="ECO:0000256" key="1">
    <source>
        <dbReference type="SAM" id="MobiDB-lite"/>
    </source>
</evidence>
<accession>A0ABQ8XT05</accession>
<protein>
    <submittedName>
        <fullName evidence="2">Uncharacterized protein</fullName>
    </submittedName>
</protein>
<keyword evidence="3" id="KW-1185">Reference proteome</keyword>
<name>A0ABQ8XT05_9EUKA</name>
<organism evidence="2 3">
    <name type="scientific">Anaeramoeba flamelloides</name>
    <dbReference type="NCBI Taxonomy" id="1746091"/>
    <lineage>
        <taxon>Eukaryota</taxon>
        <taxon>Metamonada</taxon>
        <taxon>Anaeramoebidae</taxon>
        <taxon>Anaeramoeba</taxon>
    </lineage>
</organism>
<reference evidence="2" key="1">
    <citation type="submission" date="2022-08" db="EMBL/GenBank/DDBJ databases">
        <title>Novel sulfate-reducing endosymbionts in the free-living metamonad Anaeramoeba.</title>
        <authorList>
            <person name="Jerlstrom-Hultqvist J."/>
            <person name="Cepicka I."/>
            <person name="Gallot-Lavallee L."/>
            <person name="Salas-Leiva D."/>
            <person name="Curtis B.A."/>
            <person name="Zahonova K."/>
            <person name="Pipaliya S."/>
            <person name="Dacks J."/>
            <person name="Roger A.J."/>
        </authorList>
    </citation>
    <scope>NUCLEOTIDE SEQUENCE</scope>
    <source>
        <strain evidence="2">Schooner1</strain>
    </source>
</reference>
<sequence length="878" mass="104299">MLLEGFQQRGELNTRNAHESRHQQINEETKNNKENPQKYKNQKENGYFANFTKNFSFIGSQFYDLQDLFGLHLFSTIQGDQVFSLSKIRKSFVQSKLSDRLGITQELLDLWLTRIEHIYIQNEILIFAKCTSKNTKNTFQLSPYWKQHFLKIWKKELEIVLKQSNQKDYHLSKLRKTKAIGMTSYLTFHQLRNGSNTRDLISTGTGFNKQRICVVLSIFKGLGFVKEMKENKGELFFQYNTIYILPYLKHFNLKVVELRKKRRDLILKGNQLTEKVLSRVGKTNSNYKNSDSKTKNEIEIFRKFFEKLLTKKEKYICEIAVQNRDMSNNNQQFEQNLNIDYNDNDQGHNQENNQGNKHEQESENKEEEKIIINNTSANFYKKIINNNNKKDQKTNKRKRKKKILQKSQTYKHEQSYLPFIEEEKKRKKKTKKIKTKYSPSYIKKEKKKKKIKNLKPISKTCSHSHVHAYPHSCSNSSLMDKNSNINKIRIKKKDDHSKNKIQFKKFNTSKKKMKTKTKTKMKMKMKNITKNLNGKGSANIINNKKRTKKINIVNSPINNKIIIKKKKTRCNNNTNKTNKKTEKNKNGLKTKQFPKDDSHELKIFLDDKQQLQTNNNSFNTPQILLSIQQNQKQPTFTISFPKIENSNDWPNPFHNSINENQYRVNGPKEKINNLKEIKTTIKTEKKRKTKNEKIKEKWKEKEKEKKKEIKNEFSYMLKKQPSSENNEIKTHLESNTTTALKPPPQSNIWNLYHGLNNITFPRQFGSLMKPNRDFLKNQNRNENQRYNNNFNLNGKGNSDKKENGEDENEKTDNKKGKDKENQQYHDSKKSYNNFMDFVDQQTLDLNQQKNTNFQIQQIESNNFENTFLPNLYDKWYED</sequence>
<evidence type="ECO:0000313" key="3">
    <source>
        <dbReference type="Proteomes" id="UP001150062"/>
    </source>
</evidence>
<feature type="compositionally biased region" description="Basic and acidic residues" evidence="1">
    <location>
        <begin position="16"/>
        <end position="39"/>
    </location>
</feature>
<feature type="region of interest" description="Disordered" evidence="1">
    <location>
        <begin position="779"/>
        <end position="824"/>
    </location>
</feature>
<feature type="region of interest" description="Disordered" evidence="1">
    <location>
        <begin position="339"/>
        <end position="367"/>
    </location>
</feature>
<feature type="region of interest" description="Disordered" evidence="1">
    <location>
        <begin position="9"/>
        <end position="39"/>
    </location>
</feature>
<dbReference type="EMBL" id="JAOAOG010000257">
    <property type="protein sequence ID" value="KAJ6235485.1"/>
    <property type="molecule type" value="Genomic_DNA"/>
</dbReference>